<evidence type="ECO:0000256" key="4">
    <source>
        <dbReference type="ARBA" id="ARBA00022605"/>
    </source>
</evidence>
<dbReference type="GO" id="GO:0004640">
    <property type="term" value="F:phosphoribosylanthranilate isomerase activity"/>
    <property type="evidence" value="ECO:0007669"/>
    <property type="project" value="TreeGrafter"/>
</dbReference>
<proteinExistence type="inferred from homology"/>
<dbReference type="SUPFAM" id="SSF51366">
    <property type="entry name" value="Ribulose-phoshate binding barrel"/>
    <property type="match status" value="1"/>
</dbReference>
<dbReference type="InterPro" id="IPR045186">
    <property type="entry name" value="Indole-3-glycerol_P_synth"/>
</dbReference>
<keyword evidence="7 9" id="KW-0057">Aromatic amino acid biosynthesis</keyword>
<sequence>MLDQIIATKKEEVRLLEMPAPVAVKRVSLKQALLESTFDLGLIAEIKQASPSKGLLVETLDVKGIARSYQMAGASAISVLTDYPYFKGKKEYIKQVKDAVDLPVLRKDFIIDAKQVEESYRLGADAILLIAGVMEYNQLRELYEQAYELGLECLVEVHDEEEAHTLLQYIKPEIVGVNNRNLKTFQTSINQTELILPSLSKEAVIVSESGIRTKDDLIYLKNLGVHGVLMGETLMKATDRSKAIESLFANERTVR</sequence>
<dbReference type="InterPro" id="IPR013785">
    <property type="entry name" value="Aldolase_TIM"/>
</dbReference>
<name>A0A060LWP4_9BACI</name>
<accession>A0A060LWP4</accession>
<evidence type="ECO:0000313" key="12">
    <source>
        <dbReference type="Proteomes" id="UP000027142"/>
    </source>
</evidence>
<dbReference type="CDD" id="cd00331">
    <property type="entry name" value="IGPS"/>
    <property type="match status" value="1"/>
</dbReference>
<dbReference type="PATRIC" id="fig|1246626.3.peg.2024"/>
<dbReference type="InterPro" id="IPR013798">
    <property type="entry name" value="Indole-3-glycerol_P_synth_dom"/>
</dbReference>
<dbReference type="HOGENOM" id="CLU_034247_2_0_9"/>
<dbReference type="HAMAP" id="MF_00134_B">
    <property type="entry name" value="IGPS_B"/>
    <property type="match status" value="1"/>
</dbReference>
<dbReference type="NCBIfam" id="NF001377">
    <property type="entry name" value="PRK00278.2-4"/>
    <property type="match status" value="1"/>
</dbReference>
<dbReference type="FunFam" id="3.20.20.70:FF:000024">
    <property type="entry name" value="Indole-3-glycerol phosphate synthase"/>
    <property type="match status" value="1"/>
</dbReference>
<protein>
    <recommendedName>
        <fullName evidence="9">Indole-3-glycerol phosphate synthase</fullName>
        <shortName evidence="9">IGPS</shortName>
        <ecNumber evidence="9">4.1.1.48</ecNumber>
    </recommendedName>
</protein>
<dbReference type="PANTHER" id="PTHR22854:SF2">
    <property type="entry name" value="INDOLE-3-GLYCEROL-PHOSPHATE SYNTHASE"/>
    <property type="match status" value="1"/>
</dbReference>
<comment type="pathway">
    <text evidence="2 9">Amino-acid biosynthesis; L-tryptophan biosynthesis; L-tryptophan from chorismate: step 4/5.</text>
</comment>
<evidence type="ECO:0000256" key="8">
    <source>
        <dbReference type="ARBA" id="ARBA00023239"/>
    </source>
</evidence>
<gene>
    <name evidence="9" type="primary">trpC</name>
    <name evidence="11" type="ORF">BleG1_2024</name>
</gene>
<dbReference type="UniPathway" id="UPA00035">
    <property type="reaction ID" value="UER00043"/>
</dbReference>
<dbReference type="PANTHER" id="PTHR22854">
    <property type="entry name" value="TRYPTOPHAN BIOSYNTHESIS PROTEIN"/>
    <property type="match status" value="1"/>
</dbReference>
<keyword evidence="12" id="KW-1185">Reference proteome</keyword>
<dbReference type="Proteomes" id="UP000027142">
    <property type="component" value="Chromosome"/>
</dbReference>
<dbReference type="EMBL" id="CP003923">
    <property type="protein sequence ID" value="AIC94602.1"/>
    <property type="molecule type" value="Genomic_DNA"/>
</dbReference>
<comment type="similarity">
    <text evidence="3 9">Belongs to the TrpC family.</text>
</comment>
<dbReference type="InterPro" id="IPR011060">
    <property type="entry name" value="RibuloseP-bd_barrel"/>
</dbReference>
<dbReference type="KEGG" id="ble:BleG1_2024"/>
<comment type="catalytic activity">
    <reaction evidence="1 9">
        <text>1-(2-carboxyphenylamino)-1-deoxy-D-ribulose 5-phosphate + H(+) = (1S,2R)-1-C-(indol-3-yl)glycerol 3-phosphate + CO2 + H2O</text>
        <dbReference type="Rhea" id="RHEA:23476"/>
        <dbReference type="ChEBI" id="CHEBI:15377"/>
        <dbReference type="ChEBI" id="CHEBI:15378"/>
        <dbReference type="ChEBI" id="CHEBI:16526"/>
        <dbReference type="ChEBI" id="CHEBI:58613"/>
        <dbReference type="ChEBI" id="CHEBI:58866"/>
        <dbReference type="EC" id="4.1.1.48"/>
    </reaction>
</comment>
<evidence type="ECO:0000256" key="7">
    <source>
        <dbReference type="ARBA" id="ARBA00023141"/>
    </source>
</evidence>
<organism evidence="11 12">
    <name type="scientific">Shouchella lehensis G1</name>
    <dbReference type="NCBI Taxonomy" id="1246626"/>
    <lineage>
        <taxon>Bacteria</taxon>
        <taxon>Bacillati</taxon>
        <taxon>Bacillota</taxon>
        <taxon>Bacilli</taxon>
        <taxon>Bacillales</taxon>
        <taxon>Bacillaceae</taxon>
        <taxon>Shouchella</taxon>
    </lineage>
</organism>
<evidence type="ECO:0000256" key="9">
    <source>
        <dbReference type="HAMAP-Rule" id="MF_00134"/>
    </source>
</evidence>
<feature type="domain" description="Indole-3-glycerol phosphate synthase" evidence="10">
    <location>
        <begin position="5"/>
        <end position="247"/>
    </location>
</feature>
<keyword evidence="4 9" id="KW-0028">Amino-acid biosynthesis</keyword>
<dbReference type="InterPro" id="IPR001468">
    <property type="entry name" value="Indole-3-GlycerolPSynthase_CS"/>
</dbReference>
<evidence type="ECO:0000256" key="6">
    <source>
        <dbReference type="ARBA" id="ARBA00022822"/>
    </source>
</evidence>
<keyword evidence="6 9" id="KW-0822">Tryptophan biosynthesis</keyword>
<evidence type="ECO:0000259" key="10">
    <source>
        <dbReference type="Pfam" id="PF00218"/>
    </source>
</evidence>
<keyword evidence="5 9" id="KW-0210">Decarboxylase</keyword>
<reference evidence="11 12" key="1">
    <citation type="journal article" date="2014" name="Gene">
        <title>A comparative genomic analysis of the alkalitolerant soil bacterium Bacillus lehensis G1.</title>
        <authorList>
            <person name="Noor Y.M."/>
            <person name="Samsulrizal N.H."/>
            <person name="Jema'on N.A."/>
            <person name="Low K.O."/>
            <person name="Ramli A.N."/>
            <person name="Alias N.I."/>
            <person name="Damis S.I."/>
            <person name="Fuzi S.F."/>
            <person name="Isa M.N."/>
            <person name="Murad A.M."/>
            <person name="Raih M.F."/>
            <person name="Bakar F.D."/>
            <person name="Najimudin N."/>
            <person name="Mahadi N.M."/>
            <person name="Illias R.M."/>
        </authorList>
    </citation>
    <scope>NUCLEOTIDE SEQUENCE [LARGE SCALE GENOMIC DNA]</scope>
    <source>
        <strain evidence="11 12">G1</strain>
    </source>
</reference>
<evidence type="ECO:0000256" key="1">
    <source>
        <dbReference type="ARBA" id="ARBA00001633"/>
    </source>
</evidence>
<dbReference type="Gene3D" id="3.20.20.70">
    <property type="entry name" value="Aldolase class I"/>
    <property type="match status" value="1"/>
</dbReference>
<dbReference type="GO" id="GO:0000162">
    <property type="term" value="P:L-tryptophan biosynthetic process"/>
    <property type="evidence" value="ECO:0007669"/>
    <property type="project" value="UniProtKB-UniRule"/>
</dbReference>
<evidence type="ECO:0000256" key="3">
    <source>
        <dbReference type="ARBA" id="ARBA00008737"/>
    </source>
</evidence>
<dbReference type="Pfam" id="PF00218">
    <property type="entry name" value="IGPS"/>
    <property type="match status" value="1"/>
</dbReference>
<keyword evidence="8 9" id="KW-0456">Lyase</keyword>
<evidence type="ECO:0000256" key="2">
    <source>
        <dbReference type="ARBA" id="ARBA00004696"/>
    </source>
</evidence>
<dbReference type="eggNOG" id="COG0134">
    <property type="taxonomic scope" value="Bacteria"/>
</dbReference>
<dbReference type="STRING" id="1246626.BleG1_2024"/>
<dbReference type="OrthoDB" id="9804217at2"/>
<dbReference type="GO" id="GO:0004425">
    <property type="term" value="F:indole-3-glycerol-phosphate synthase activity"/>
    <property type="evidence" value="ECO:0007669"/>
    <property type="project" value="UniProtKB-UniRule"/>
</dbReference>
<dbReference type="PROSITE" id="PS00614">
    <property type="entry name" value="IGPS"/>
    <property type="match status" value="1"/>
</dbReference>
<evidence type="ECO:0000256" key="5">
    <source>
        <dbReference type="ARBA" id="ARBA00022793"/>
    </source>
</evidence>
<dbReference type="EC" id="4.1.1.48" evidence="9"/>
<evidence type="ECO:0000313" key="11">
    <source>
        <dbReference type="EMBL" id="AIC94602.1"/>
    </source>
</evidence>
<dbReference type="AlphaFoldDB" id="A0A060LWP4"/>
<dbReference type="RefSeq" id="WP_038480237.1">
    <property type="nucleotide sequence ID" value="NZ_CP003923.1"/>
</dbReference>